<dbReference type="RefSeq" id="WP_139026939.1">
    <property type="nucleotide sequence ID" value="NZ_VDBS01000095.1"/>
</dbReference>
<comment type="caution">
    <text evidence="1">The sequence shown here is derived from an EMBL/GenBank/DDBJ whole genome shotgun (WGS) entry which is preliminary data.</text>
</comment>
<dbReference type="EMBL" id="VDBS01000095">
    <property type="protein sequence ID" value="TNB55015.1"/>
    <property type="molecule type" value="Genomic_DNA"/>
</dbReference>
<gene>
    <name evidence="1" type="ORF">FDW42_09730</name>
</gene>
<protein>
    <submittedName>
        <fullName evidence="1">Uncharacterized protein</fullName>
    </submittedName>
</protein>
<dbReference type="Proteomes" id="UP000306813">
    <property type="component" value="Unassembled WGS sequence"/>
</dbReference>
<dbReference type="AlphaFoldDB" id="A0AAX2UI66"/>
<evidence type="ECO:0000313" key="2">
    <source>
        <dbReference type="Proteomes" id="UP000306813"/>
    </source>
</evidence>
<reference evidence="1 2" key="1">
    <citation type="submission" date="2019-05" db="EMBL/GenBank/DDBJ databases">
        <title>Draft genomes of eight strains of Campylobacter helveticus isolated from cats and a dog in New Zealand.</title>
        <authorList>
            <person name="Bojanic K."/>
            <person name="Midwinter A.C."/>
            <person name="Biggs P.J."/>
            <person name="Acke E."/>
            <person name="Cornelius A.J."/>
            <person name="Marshall J.C."/>
        </authorList>
    </citation>
    <scope>NUCLEOTIDE SEQUENCE [LARGE SCALE GENOMIC DNA]</scope>
    <source>
        <strain evidence="1 2">ACP123b</strain>
    </source>
</reference>
<name>A0AAX2UI66_9BACT</name>
<organism evidence="1 2">
    <name type="scientific">Campylobacter helveticus</name>
    <dbReference type="NCBI Taxonomy" id="28898"/>
    <lineage>
        <taxon>Bacteria</taxon>
        <taxon>Pseudomonadati</taxon>
        <taxon>Campylobacterota</taxon>
        <taxon>Epsilonproteobacteria</taxon>
        <taxon>Campylobacterales</taxon>
        <taxon>Campylobacteraceae</taxon>
        <taxon>Campylobacter</taxon>
    </lineage>
</organism>
<evidence type="ECO:0000313" key="1">
    <source>
        <dbReference type="EMBL" id="TNB55015.1"/>
    </source>
</evidence>
<accession>A0AAX2UI66</accession>
<proteinExistence type="predicted"/>
<sequence>MKLKLCDEIFTIKKLDKQVAFNKTIFCLINEYDGPSVIETISKNSTTSLKFRAFYIDELDDFSQSGILFQVLKLLKKIISAFQLCRLLAGITFSCKKQILKRHDSYLEFSDDATI</sequence>